<gene>
    <name evidence="4" type="ORF">JX360_03730</name>
</gene>
<evidence type="ECO:0008006" key="6">
    <source>
        <dbReference type="Google" id="ProtNLM"/>
    </source>
</evidence>
<keyword evidence="1" id="KW-0677">Repeat</keyword>
<dbReference type="PANTHER" id="PTHR13833">
    <property type="match status" value="1"/>
</dbReference>
<dbReference type="InterPro" id="IPR001258">
    <property type="entry name" value="NHL_repeat"/>
</dbReference>
<feature type="region of interest" description="Disordered" evidence="3">
    <location>
        <begin position="167"/>
        <end position="188"/>
    </location>
</feature>
<feature type="region of interest" description="Disordered" evidence="3">
    <location>
        <begin position="48"/>
        <end position="70"/>
    </location>
</feature>
<accession>A0ABT0C8J4</accession>
<dbReference type="Proteomes" id="UP000830835">
    <property type="component" value="Unassembled WGS sequence"/>
</dbReference>
<dbReference type="Gene3D" id="2.120.10.30">
    <property type="entry name" value="TolB, C-terminal domain"/>
    <property type="match status" value="3"/>
</dbReference>
<feature type="repeat" description="NHL" evidence="2">
    <location>
        <begin position="435"/>
        <end position="470"/>
    </location>
</feature>
<comment type="caution">
    <text evidence="4">The sequence shown here is derived from an EMBL/GenBank/DDBJ whole genome shotgun (WGS) entry which is preliminary data.</text>
</comment>
<feature type="compositionally biased region" description="Polar residues" evidence="3">
    <location>
        <begin position="167"/>
        <end position="176"/>
    </location>
</feature>
<dbReference type="PROSITE" id="PS51257">
    <property type="entry name" value="PROKAR_LIPOPROTEIN"/>
    <property type="match status" value="1"/>
</dbReference>
<dbReference type="PANTHER" id="PTHR13833:SF71">
    <property type="entry name" value="NHL DOMAIN-CONTAINING PROTEIN"/>
    <property type="match status" value="1"/>
</dbReference>
<evidence type="ECO:0000256" key="2">
    <source>
        <dbReference type="PROSITE-ProRule" id="PRU00504"/>
    </source>
</evidence>
<dbReference type="RefSeq" id="WP_244349234.1">
    <property type="nucleotide sequence ID" value="NZ_JAFIRA010000005.1"/>
</dbReference>
<evidence type="ECO:0000313" key="5">
    <source>
        <dbReference type="Proteomes" id="UP000830835"/>
    </source>
</evidence>
<evidence type="ECO:0000313" key="4">
    <source>
        <dbReference type="EMBL" id="MCJ2542024.1"/>
    </source>
</evidence>
<evidence type="ECO:0000256" key="3">
    <source>
        <dbReference type="SAM" id="MobiDB-lite"/>
    </source>
</evidence>
<evidence type="ECO:0000256" key="1">
    <source>
        <dbReference type="ARBA" id="ARBA00022737"/>
    </source>
</evidence>
<feature type="compositionally biased region" description="Low complexity" evidence="3">
    <location>
        <begin position="177"/>
        <end position="188"/>
    </location>
</feature>
<organism evidence="4 5">
    <name type="scientific">Thermostichus vulcanus str. 'Rupite'</name>
    <dbReference type="NCBI Taxonomy" id="2813851"/>
    <lineage>
        <taxon>Bacteria</taxon>
        <taxon>Bacillati</taxon>
        <taxon>Cyanobacteriota</taxon>
        <taxon>Cyanophyceae</taxon>
        <taxon>Thermostichales</taxon>
        <taxon>Thermostichaceae</taxon>
        <taxon>Thermostichus</taxon>
    </lineage>
</organism>
<dbReference type="SUPFAM" id="SSF101898">
    <property type="entry name" value="NHL repeat"/>
    <property type="match status" value="1"/>
</dbReference>
<dbReference type="InterPro" id="IPR011042">
    <property type="entry name" value="6-blade_b-propeller_TolB-like"/>
</dbReference>
<name>A0ABT0C8J4_THEVL</name>
<sequence>MSRIMPRRVPSTPPSLPVLGALVLALSACGNLSSSTLSPSVVPPSALQPVFTPSPSPPAPDSLTLQQARQSGLSVPDNRIVLLLQEQGSDLVAQLPASEVDRWLARTSEWPGVEGIDLSITRGSYRQTATATLRQGQPATFTFTNPPAGEAELSAIAYRGSTTLAQGKGSLTLSPRTSGSGASTNNSANSNRRLSLLVLSEVEVPLLHAGSPEVTPGQPLLLSGENLERVEAVLFASAANPSRILRGEIRSRSEGRLTVMPPLSLSGSVWVAFADASGQGLGTLILDWPVATRSPSPSPTPTATATPAWVVETLSIGNTSVSNADTESTLSVREIAGIAVDPEGYLYLADAAQHRIFRLSPEGELKVWAGAGTAGYQDGLADQARFDAPQGLLWDPEGGLWVADSGNHCLRYIDRQQQVTTFAGTCEAGYRDGDPTQAQFRAPVGLALGPDGSLYVADRADHRIRRITAEGEVMTVAGTGQAGSADGPAEQGQLSQPTAVAVEANGRVWIADQGNHRIRVLLPGGQLTTLSGQEAGYADGPLAQARFQFPSGLAFDATGILWVADRDNHRIRRLNPRGQVSTLAGQDEPGWQDGPAAQARFEQPSTLALLPDGSVVVADAGLPGLRRLSLLPTLSATPAPVGSL</sequence>
<feature type="repeat" description="NHL" evidence="2">
    <location>
        <begin position="488"/>
        <end position="524"/>
    </location>
</feature>
<reference evidence="4" key="1">
    <citation type="submission" date="2021-02" db="EMBL/GenBank/DDBJ databases">
        <title>The CRISPR/cas machinery reduction and long-range gene transfer in the hot spring cyanobacterium Synechococcus.</title>
        <authorList>
            <person name="Dvorak P."/>
            <person name="Jahodarova E."/>
            <person name="Hasler P."/>
            <person name="Poulickova A."/>
        </authorList>
    </citation>
    <scope>NUCLEOTIDE SEQUENCE</scope>
    <source>
        <strain evidence="4">Rupite</strain>
    </source>
</reference>
<keyword evidence="5" id="KW-1185">Reference proteome</keyword>
<dbReference type="PROSITE" id="PS51125">
    <property type="entry name" value="NHL"/>
    <property type="match status" value="3"/>
</dbReference>
<dbReference type="EMBL" id="JAFIRA010000005">
    <property type="protein sequence ID" value="MCJ2542024.1"/>
    <property type="molecule type" value="Genomic_DNA"/>
</dbReference>
<dbReference type="CDD" id="cd14953">
    <property type="entry name" value="NHL_like_1"/>
    <property type="match status" value="1"/>
</dbReference>
<protein>
    <recommendedName>
        <fullName evidence="6">NHL repeat containing protein</fullName>
    </recommendedName>
</protein>
<dbReference type="Pfam" id="PF01436">
    <property type="entry name" value="NHL"/>
    <property type="match status" value="3"/>
</dbReference>
<proteinExistence type="predicted"/>
<feature type="repeat" description="NHL" evidence="2">
    <location>
        <begin position="547"/>
        <end position="577"/>
    </location>
</feature>